<keyword evidence="5" id="KW-1185">Reference proteome</keyword>
<sequence>MVTAERRPEFDHRDPGTPETEWARHLSGVDLPMLELSRYRHVVVLSAHPDDETLGAGGLLAAAHRQGIPTGVIVATSGENSHPASTTHTPDELATRRRAEVFAALELVAPSASVQLLGWPDGGLAERVEDLTAAISDAVPGPDTLLVSPWSRDGHPDHEAVGAAAERAALRRGAVLLQYPIWAWHWAVPDGFDPAMVRLGLGADDQRAKAAALARHVTQTDPLSDAPGDEAVVGPDFARHFDRPYEIFVMPSGPSPDSTSTTGSDGRSLDGDFFDEFYQGQSDPWGFETRWYEERKRALTLAALPRRRFRSAFEPGCSIGVLTAELAARCDSLLATDISEVPLAAARTRLADAPWVRFERRTVPQEWPDAQFDLIVLSEMAYYCSSADLARLIDRAARSLTEDGVLVACHWRHPVPEYPLGGDEVHRALEGEAGLVVLARHEEEDFRLDVLVRPPGRSVARESGLLG</sequence>
<evidence type="ECO:0000259" key="3">
    <source>
        <dbReference type="Pfam" id="PF08241"/>
    </source>
</evidence>
<protein>
    <submittedName>
        <fullName evidence="4">N-acetylglucosaminyl deacetylase, LmbE family</fullName>
    </submittedName>
</protein>
<dbReference type="PANTHER" id="PTHR12993">
    <property type="entry name" value="N-ACETYLGLUCOSAMINYL-PHOSPHATIDYLINOSITOL DE-N-ACETYLASE-RELATED"/>
    <property type="match status" value="1"/>
</dbReference>
<feature type="region of interest" description="Disordered" evidence="2">
    <location>
        <begin position="1"/>
        <end position="21"/>
    </location>
</feature>
<dbReference type="PANTHER" id="PTHR12993:SF29">
    <property type="entry name" value="BLR3841 PROTEIN"/>
    <property type="match status" value="1"/>
</dbReference>
<feature type="domain" description="Methyltransferase type 11" evidence="3">
    <location>
        <begin position="314"/>
        <end position="407"/>
    </location>
</feature>
<dbReference type="Pfam" id="PF02585">
    <property type="entry name" value="PIG-L"/>
    <property type="match status" value="1"/>
</dbReference>
<dbReference type="Gene3D" id="3.40.50.150">
    <property type="entry name" value="Vaccinia Virus protein VP39"/>
    <property type="match status" value="1"/>
</dbReference>
<keyword evidence="1" id="KW-0862">Zinc</keyword>
<dbReference type="STRING" id="1090615.SAMN04515671_4286"/>
<dbReference type="SUPFAM" id="SSF102588">
    <property type="entry name" value="LmbE-like"/>
    <property type="match status" value="1"/>
</dbReference>
<dbReference type="Pfam" id="PF08241">
    <property type="entry name" value="Methyltransf_11"/>
    <property type="match status" value="1"/>
</dbReference>
<reference evidence="4 5" key="1">
    <citation type="submission" date="2016-10" db="EMBL/GenBank/DDBJ databases">
        <authorList>
            <person name="de Groot N.N."/>
        </authorList>
    </citation>
    <scope>NUCLEOTIDE SEQUENCE [LARGE SCALE GENOMIC DNA]</scope>
    <source>
        <strain evidence="5">P4-7,KCTC 19426,CECT 7604</strain>
    </source>
</reference>
<organism evidence="4 5">
    <name type="scientific">Nakamurella panacisegetis</name>
    <dbReference type="NCBI Taxonomy" id="1090615"/>
    <lineage>
        <taxon>Bacteria</taxon>
        <taxon>Bacillati</taxon>
        <taxon>Actinomycetota</taxon>
        <taxon>Actinomycetes</taxon>
        <taxon>Nakamurellales</taxon>
        <taxon>Nakamurellaceae</taxon>
        <taxon>Nakamurella</taxon>
    </lineage>
</organism>
<dbReference type="Proteomes" id="UP000198741">
    <property type="component" value="Chromosome I"/>
</dbReference>
<name>A0A1H0SV05_9ACTN</name>
<dbReference type="InterPro" id="IPR029063">
    <property type="entry name" value="SAM-dependent_MTases_sf"/>
</dbReference>
<dbReference type="GO" id="GO:0008757">
    <property type="term" value="F:S-adenosylmethionine-dependent methyltransferase activity"/>
    <property type="evidence" value="ECO:0007669"/>
    <property type="project" value="InterPro"/>
</dbReference>
<accession>A0A1H0SV05</accession>
<evidence type="ECO:0000313" key="4">
    <source>
        <dbReference type="EMBL" id="SDP45098.1"/>
    </source>
</evidence>
<dbReference type="GO" id="GO:0016137">
    <property type="term" value="P:glycoside metabolic process"/>
    <property type="evidence" value="ECO:0007669"/>
    <property type="project" value="UniProtKB-ARBA"/>
</dbReference>
<dbReference type="InterPro" id="IPR003737">
    <property type="entry name" value="GlcNAc_PI_deacetylase-related"/>
</dbReference>
<dbReference type="EMBL" id="LT629710">
    <property type="protein sequence ID" value="SDP45098.1"/>
    <property type="molecule type" value="Genomic_DNA"/>
</dbReference>
<gene>
    <name evidence="4" type="ORF">SAMN04515671_4286</name>
</gene>
<evidence type="ECO:0000256" key="1">
    <source>
        <dbReference type="ARBA" id="ARBA00022833"/>
    </source>
</evidence>
<dbReference type="Gene3D" id="3.40.50.10320">
    <property type="entry name" value="LmbE-like"/>
    <property type="match status" value="1"/>
</dbReference>
<dbReference type="SUPFAM" id="SSF53335">
    <property type="entry name" value="S-adenosyl-L-methionine-dependent methyltransferases"/>
    <property type="match status" value="1"/>
</dbReference>
<dbReference type="CDD" id="cd02440">
    <property type="entry name" value="AdoMet_MTases"/>
    <property type="match status" value="1"/>
</dbReference>
<dbReference type="GO" id="GO:0016811">
    <property type="term" value="F:hydrolase activity, acting on carbon-nitrogen (but not peptide) bonds, in linear amides"/>
    <property type="evidence" value="ECO:0007669"/>
    <property type="project" value="TreeGrafter"/>
</dbReference>
<dbReference type="AlphaFoldDB" id="A0A1H0SV05"/>
<evidence type="ECO:0000256" key="2">
    <source>
        <dbReference type="SAM" id="MobiDB-lite"/>
    </source>
</evidence>
<dbReference type="InterPro" id="IPR013216">
    <property type="entry name" value="Methyltransf_11"/>
</dbReference>
<evidence type="ECO:0000313" key="5">
    <source>
        <dbReference type="Proteomes" id="UP000198741"/>
    </source>
</evidence>
<dbReference type="InterPro" id="IPR024078">
    <property type="entry name" value="LmbE-like_dom_sf"/>
</dbReference>
<proteinExistence type="predicted"/>